<keyword evidence="2" id="KW-1185">Reference proteome</keyword>
<gene>
    <name evidence="1" type="ORF">K3174_03660</name>
</gene>
<dbReference type="RefSeq" id="WP_221555629.1">
    <property type="nucleotide sequence ID" value="NZ_JAIGNO010000002.1"/>
</dbReference>
<dbReference type="Proteomes" id="UP000755104">
    <property type="component" value="Unassembled WGS sequence"/>
</dbReference>
<reference evidence="1 2" key="1">
    <citation type="submission" date="2021-08" db="EMBL/GenBank/DDBJ databases">
        <title>Comparative Genomics Analysis of the Genus Qipengyuania Reveals Extensive Genetic Diversity and Metabolic Versatility, Including the Description of Fifteen Novel Species.</title>
        <authorList>
            <person name="Liu Y."/>
        </authorList>
    </citation>
    <scope>NUCLEOTIDE SEQUENCE [LARGE SCALE GENOMIC DNA]</scope>
    <source>
        <strain evidence="1 2">6D47A</strain>
    </source>
</reference>
<proteinExistence type="predicted"/>
<sequence>MELEANGPEVAIEVDGEVLGRWPLDLENYPRELALPVRRPDLSTICLINEDQRSCANFAPGQTRPLRIAYAGGVIATVIRGQVEIPPARFDEAYQAAYRGRTIVEVPEVYELVNIAIALTPFGQEDEDMVYREGAYYRAVQAHFGPYRDHPLIGRIEAMLREDRASYSPFKMNGYAFNFDEQGMIVRSPVYDRTGFAGSLDNPLLPFLDDLQDFSEISQFRSFYARNASVYGEQIRFFEEDADVSGMSSWLAERFPSVRPYDGVKIIFSPLVAYNQSLTTIEADGYRELQPHINYPYGSNPRLSPQGAAIQRTAILFTEMNHGFVDPIAAQYRDALTAAFADRAPWADDTRAPGYYPGAENLFNEYMNWALVSLYFHDVMDPADFEIAHRDMVDNMQNGRGFLRFAVFDAELLRLYRTRPPGASVENLYQAIVAWAQVQTVEPIETRALAPANQE</sequence>
<organism evidence="1 2">
    <name type="scientific">Qipengyuania qiaonensis</name>
    <dbReference type="NCBI Taxonomy" id="2867240"/>
    <lineage>
        <taxon>Bacteria</taxon>
        <taxon>Pseudomonadati</taxon>
        <taxon>Pseudomonadota</taxon>
        <taxon>Alphaproteobacteria</taxon>
        <taxon>Sphingomonadales</taxon>
        <taxon>Erythrobacteraceae</taxon>
        <taxon>Qipengyuania</taxon>
    </lineage>
</organism>
<name>A0ABS7J2R1_9SPHN</name>
<evidence type="ECO:0000313" key="2">
    <source>
        <dbReference type="Proteomes" id="UP000755104"/>
    </source>
</evidence>
<evidence type="ECO:0000313" key="1">
    <source>
        <dbReference type="EMBL" id="MBX7481612.1"/>
    </source>
</evidence>
<comment type="caution">
    <text evidence="1">The sequence shown here is derived from an EMBL/GenBank/DDBJ whole genome shotgun (WGS) entry which is preliminary data.</text>
</comment>
<protein>
    <submittedName>
        <fullName evidence="1">DUF4932 domain-containing protein</fullName>
    </submittedName>
</protein>
<dbReference type="EMBL" id="JAIGNO010000002">
    <property type="protein sequence ID" value="MBX7481612.1"/>
    <property type="molecule type" value="Genomic_DNA"/>
</dbReference>
<accession>A0ABS7J2R1</accession>